<sequence>MSDSPHSVAEVMTRSAIAVGQDTPFKEIVARMQKWRVSAVPVLEGDGRVIGVVSEADLLEKEARRPAPSTAGARERAKAAGAVAADVMSHPAITVHPDASIPEAARIMARYRVKRLPVVDAVNHIEGVVSRSDLLKVFLRADKDLEADVRRTVLSTLPAGNDIEVSVDEGVVTLSGRLSDPSLAPLLARAAQGVEGVIDSRLAVA</sequence>
<evidence type="ECO:0000313" key="5">
    <source>
        <dbReference type="EMBL" id="MBM9624289.1"/>
    </source>
</evidence>
<dbReference type="PROSITE" id="PS50914">
    <property type="entry name" value="BON"/>
    <property type="match status" value="1"/>
</dbReference>
<dbReference type="Pfam" id="PF04972">
    <property type="entry name" value="BON"/>
    <property type="match status" value="1"/>
</dbReference>
<dbReference type="InterPro" id="IPR000644">
    <property type="entry name" value="CBS_dom"/>
</dbReference>
<comment type="caution">
    <text evidence="5">The sequence shown here is derived from an EMBL/GenBank/DDBJ whole genome shotgun (WGS) entry which is preliminary data.</text>
</comment>
<proteinExistence type="predicted"/>
<dbReference type="InterPro" id="IPR046342">
    <property type="entry name" value="CBS_dom_sf"/>
</dbReference>
<evidence type="ECO:0000259" key="4">
    <source>
        <dbReference type="PROSITE" id="PS51371"/>
    </source>
</evidence>
<dbReference type="RefSeq" id="WP_205378307.1">
    <property type="nucleotide sequence ID" value="NZ_JAFEJA010000002.1"/>
</dbReference>
<name>A0ABS2V399_9ACTN</name>
<keyword evidence="1 2" id="KW-0129">CBS domain</keyword>
<reference evidence="5 6" key="1">
    <citation type="journal article" date="2016" name="Arch. Microbiol.">
        <title>Streptomyces zhihengii sp. nov., isolated from rhizospheric soil of Psammosilene tunicoides.</title>
        <authorList>
            <person name="Huang M.J."/>
            <person name="Fei J.J."/>
            <person name="Salam N."/>
            <person name="Kim C.J."/>
            <person name="Hozzein W.N."/>
            <person name="Xiao M."/>
            <person name="Huang H.Q."/>
            <person name="Li W.J."/>
        </authorList>
    </citation>
    <scope>NUCLEOTIDE SEQUENCE [LARGE SCALE GENOMIC DNA]</scope>
    <source>
        <strain evidence="5 6">YIM T102</strain>
    </source>
</reference>
<dbReference type="InterPro" id="IPR051257">
    <property type="entry name" value="Diverse_CBS-Domain"/>
</dbReference>
<dbReference type="Proteomes" id="UP000664109">
    <property type="component" value="Unassembled WGS sequence"/>
</dbReference>
<feature type="domain" description="CBS" evidence="4">
    <location>
        <begin position="88"/>
        <end position="145"/>
    </location>
</feature>
<dbReference type="EMBL" id="JAFEJA010000002">
    <property type="protein sequence ID" value="MBM9624289.1"/>
    <property type="molecule type" value="Genomic_DNA"/>
</dbReference>
<dbReference type="InterPro" id="IPR017080">
    <property type="entry name" value="UCP036990_CBS_BON"/>
</dbReference>
<feature type="domain" description="BON" evidence="3">
    <location>
        <begin position="141"/>
        <end position="205"/>
    </location>
</feature>
<evidence type="ECO:0000313" key="6">
    <source>
        <dbReference type="Proteomes" id="UP000664109"/>
    </source>
</evidence>
<dbReference type="Gene3D" id="3.30.1340.30">
    <property type="match status" value="1"/>
</dbReference>
<dbReference type="CDD" id="cd04586">
    <property type="entry name" value="CBS_pair_BON_assoc"/>
    <property type="match status" value="1"/>
</dbReference>
<accession>A0ABS2V399</accession>
<organism evidence="5 6">
    <name type="scientific">Streptomyces zhihengii</name>
    <dbReference type="NCBI Taxonomy" id="1818004"/>
    <lineage>
        <taxon>Bacteria</taxon>
        <taxon>Bacillati</taxon>
        <taxon>Actinomycetota</taxon>
        <taxon>Actinomycetes</taxon>
        <taxon>Kitasatosporales</taxon>
        <taxon>Streptomycetaceae</taxon>
        <taxon>Streptomyces</taxon>
    </lineage>
</organism>
<dbReference type="Pfam" id="PF00571">
    <property type="entry name" value="CBS"/>
    <property type="match status" value="2"/>
</dbReference>
<gene>
    <name evidence="5" type="ORF">JE024_37630</name>
</gene>
<feature type="domain" description="CBS" evidence="4">
    <location>
        <begin position="12"/>
        <end position="69"/>
    </location>
</feature>
<evidence type="ECO:0000256" key="1">
    <source>
        <dbReference type="ARBA" id="ARBA00023122"/>
    </source>
</evidence>
<dbReference type="PANTHER" id="PTHR43080">
    <property type="entry name" value="CBS DOMAIN-CONTAINING PROTEIN CBSX3, MITOCHONDRIAL"/>
    <property type="match status" value="1"/>
</dbReference>
<dbReference type="PANTHER" id="PTHR43080:SF29">
    <property type="entry name" value="OS02G0818000 PROTEIN"/>
    <property type="match status" value="1"/>
</dbReference>
<protein>
    <submittedName>
        <fullName evidence="5">CBS domain-containing protein</fullName>
    </submittedName>
</protein>
<dbReference type="SMART" id="SM00116">
    <property type="entry name" value="CBS"/>
    <property type="match status" value="2"/>
</dbReference>
<dbReference type="InterPro" id="IPR007055">
    <property type="entry name" value="BON_dom"/>
</dbReference>
<dbReference type="Gene3D" id="3.10.580.10">
    <property type="entry name" value="CBS-domain"/>
    <property type="match status" value="1"/>
</dbReference>
<dbReference type="PROSITE" id="PS51371">
    <property type="entry name" value="CBS"/>
    <property type="match status" value="2"/>
</dbReference>
<evidence type="ECO:0000259" key="3">
    <source>
        <dbReference type="PROSITE" id="PS50914"/>
    </source>
</evidence>
<evidence type="ECO:0000256" key="2">
    <source>
        <dbReference type="PROSITE-ProRule" id="PRU00703"/>
    </source>
</evidence>
<dbReference type="SUPFAM" id="SSF54631">
    <property type="entry name" value="CBS-domain pair"/>
    <property type="match status" value="1"/>
</dbReference>
<keyword evidence="6" id="KW-1185">Reference proteome</keyword>
<dbReference type="PIRSF" id="PIRSF036990">
    <property type="entry name" value="UCP036990_CBS_BON"/>
    <property type="match status" value="1"/>
</dbReference>